<accession>A0ABD2Z1U2</accession>
<evidence type="ECO:0000313" key="2">
    <source>
        <dbReference type="EMBL" id="KAL3513470.1"/>
    </source>
</evidence>
<dbReference type="EMBL" id="JBJUIK010000011">
    <property type="protein sequence ID" value="KAL3513470.1"/>
    <property type="molecule type" value="Genomic_DNA"/>
</dbReference>
<sequence>MGYSEDSCEVKNPPDNPKGSNSQVFKGGDAPILNSNLASNQKQQLVPKMSQLTKVGDDVTMGSLGLTASNKAIVPTYISPSSMVISANPNKGVEEAIILGEVQVAAVSPLVAVANYKNHVGDVNPISNGTVEIDRTHFNQSHVNLHAS</sequence>
<gene>
    <name evidence="2" type="ORF">ACH5RR_026187</name>
</gene>
<evidence type="ECO:0000256" key="1">
    <source>
        <dbReference type="SAM" id="MobiDB-lite"/>
    </source>
</evidence>
<feature type="region of interest" description="Disordered" evidence="1">
    <location>
        <begin position="1"/>
        <end position="29"/>
    </location>
</feature>
<dbReference type="AlphaFoldDB" id="A0ABD2Z1U2"/>
<evidence type="ECO:0000313" key="3">
    <source>
        <dbReference type="Proteomes" id="UP001630127"/>
    </source>
</evidence>
<proteinExistence type="predicted"/>
<reference evidence="2 3" key="1">
    <citation type="submission" date="2024-11" db="EMBL/GenBank/DDBJ databases">
        <title>A near-complete genome assembly of Cinchona calisaya.</title>
        <authorList>
            <person name="Lian D.C."/>
            <person name="Zhao X.W."/>
            <person name="Wei L."/>
        </authorList>
    </citation>
    <scope>NUCLEOTIDE SEQUENCE [LARGE SCALE GENOMIC DNA]</scope>
    <source>
        <tissue evidence="2">Nenye</tissue>
    </source>
</reference>
<protein>
    <submittedName>
        <fullName evidence="2">Uncharacterized protein</fullName>
    </submittedName>
</protein>
<comment type="caution">
    <text evidence="2">The sequence shown here is derived from an EMBL/GenBank/DDBJ whole genome shotgun (WGS) entry which is preliminary data.</text>
</comment>
<organism evidence="2 3">
    <name type="scientific">Cinchona calisaya</name>
    <dbReference type="NCBI Taxonomy" id="153742"/>
    <lineage>
        <taxon>Eukaryota</taxon>
        <taxon>Viridiplantae</taxon>
        <taxon>Streptophyta</taxon>
        <taxon>Embryophyta</taxon>
        <taxon>Tracheophyta</taxon>
        <taxon>Spermatophyta</taxon>
        <taxon>Magnoliopsida</taxon>
        <taxon>eudicotyledons</taxon>
        <taxon>Gunneridae</taxon>
        <taxon>Pentapetalae</taxon>
        <taxon>asterids</taxon>
        <taxon>lamiids</taxon>
        <taxon>Gentianales</taxon>
        <taxon>Rubiaceae</taxon>
        <taxon>Cinchonoideae</taxon>
        <taxon>Cinchoneae</taxon>
        <taxon>Cinchona</taxon>
    </lineage>
</organism>
<dbReference type="Proteomes" id="UP001630127">
    <property type="component" value="Unassembled WGS sequence"/>
</dbReference>
<name>A0ABD2Z1U2_9GENT</name>
<keyword evidence="3" id="KW-1185">Reference proteome</keyword>